<reference evidence="1" key="1">
    <citation type="submission" date="2022-05" db="EMBL/GenBank/DDBJ databases">
        <title>Chromosome-level genome of Chaenocephalus aceratus.</title>
        <authorList>
            <person name="Park H."/>
        </authorList>
    </citation>
    <scope>NUCLEOTIDE SEQUENCE</scope>
    <source>
        <strain evidence="1">KU_202001</strain>
    </source>
</reference>
<evidence type="ECO:0000313" key="1">
    <source>
        <dbReference type="EMBL" id="KAI4817683.1"/>
    </source>
</evidence>
<accession>A0ACB9WUL0</accession>
<protein>
    <submittedName>
        <fullName evidence="1">Uncharacterized protein</fullName>
    </submittedName>
</protein>
<name>A0ACB9WUL0_CHAAC</name>
<organism evidence="1 2">
    <name type="scientific">Chaenocephalus aceratus</name>
    <name type="common">Blackfin icefish</name>
    <name type="synonym">Chaenichthys aceratus</name>
    <dbReference type="NCBI Taxonomy" id="36190"/>
    <lineage>
        <taxon>Eukaryota</taxon>
        <taxon>Metazoa</taxon>
        <taxon>Chordata</taxon>
        <taxon>Craniata</taxon>
        <taxon>Vertebrata</taxon>
        <taxon>Euteleostomi</taxon>
        <taxon>Actinopterygii</taxon>
        <taxon>Neopterygii</taxon>
        <taxon>Teleostei</taxon>
        <taxon>Neoteleostei</taxon>
        <taxon>Acanthomorphata</taxon>
        <taxon>Eupercaria</taxon>
        <taxon>Perciformes</taxon>
        <taxon>Notothenioidei</taxon>
        <taxon>Channichthyidae</taxon>
        <taxon>Chaenocephalus</taxon>
    </lineage>
</organism>
<proteinExistence type="predicted"/>
<dbReference type="EMBL" id="CM043795">
    <property type="protein sequence ID" value="KAI4817683.1"/>
    <property type="molecule type" value="Genomic_DNA"/>
</dbReference>
<sequence>MILNASDLGWDESSGSDPFFPLDKLESSPEYEVLPLTVWGVALCISGTLIATENAIVVTTILATPSLRAPRFPAAR</sequence>
<dbReference type="Proteomes" id="UP001057452">
    <property type="component" value="Chromosome 11"/>
</dbReference>
<evidence type="ECO:0000313" key="2">
    <source>
        <dbReference type="Proteomes" id="UP001057452"/>
    </source>
</evidence>
<keyword evidence="2" id="KW-1185">Reference proteome</keyword>
<gene>
    <name evidence="1" type="ORF">KUCAC02_011066</name>
</gene>
<comment type="caution">
    <text evidence="1">The sequence shown here is derived from an EMBL/GenBank/DDBJ whole genome shotgun (WGS) entry which is preliminary data.</text>
</comment>